<dbReference type="RefSeq" id="XP_028652745.1">
    <property type="nucleotide sequence ID" value="XM_028796912.2"/>
</dbReference>
<keyword evidence="8 15" id="KW-0540">Nuclease</keyword>
<evidence type="ECO:0000256" key="10">
    <source>
        <dbReference type="ARBA" id="ARBA00022759"/>
    </source>
</evidence>
<dbReference type="InterPro" id="IPR017067">
    <property type="entry name" value="RNase_H1_euk"/>
</dbReference>
<keyword evidence="18" id="KW-1185">Reference proteome</keyword>
<sequence>MFSASSFLNSIRRGLPIGLAKMAKGKYFYAVKTGKVPGVYGSWEECKKQVDKFPSATFKKFDSEKEAWTFVGSNASEPAADSLDFLEEVFKEDMESEIPIECSTGMKRIYSKLSEEEEPSAKRKKNLETTAVSPAEIPVQRDGFTYMGNAVVVYTDGCCSSNGYKMARAGIGVYWGPEHHMNVAERLTGRQTNQRAEILAACRAIEQAKSMDITKIVLYTDSMFTINGITKWIKKWKTNGWKPTSGGSITNKDDFQKLDKATEGMQITWMHIPGHAGYQGNEEADRLAREGAKKPLN</sequence>
<dbReference type="Gene3D" id="3.40.970.10">
    <property type="entry name" value="Ribonuclease H1, N-terminal domain"/>
    <property type="match status" value="1"/>
</dbReference>
<dbReference type="PANTHER" id="PTHR10642:SF26">
    <property type="entry name" value="RIBONUCLEASE H1"/>
    <property type="match status" value="1"/>
</dbReference>
<dbReference type="InterPro" id="IPR002156">
    <property type="entry name" value="RNaseH_domain"/>
</dbReference>
<dbReference type="PIRSF" id="PIRSF036852">
    <property type="entry name" value="Ribonuclease_H1_euk"/>
    <property type="match status" value="1"/>
</dbReference>
<keyword evidence="12 15" id="KW-0460">Magnesium</keyword>
<dbReference type="GO" id="GO:0004523">
    <property type="term" value="F:RNA-DNA hybrid ribonuclease activity"/>
    <property type="evidence" value="ECO:0007669"/>
    <property type="project" value="UniProtKB-UniRule"/>
</dbReference>
<dbReference type="PROSITE" id="PS50879">
    <property type="entry name" value="RNASE_H_1"/>
    <property type="match status" value="1"/>
</dbReference>
<dbReference type="GO" id="GO:0005739">
    <property type="term" value="C:mitochondrion"/>
    <property type="evidence" value="ECO:0007669"/>
    <property type="project" value="UniProtKB-ARBA"/>
</dbReference>
<evidence type="ECO:0000256" key="3">
    <source>
        <dbReference type="ARBA" id="ARBA00004496"/>
    </source>
</evidence>
<keyword evidence="10 15" id="KW-0255">Endonuclease</keyword>
<dbReference type="OrthoDB" id="407198at2759"/>
<dbReference type="GO" id="GO:0003676">
    <property type="term" value="F:nucleic acid binding"/>
    <property type="evidence" value="ECO:0007669"/>
    <property type="project" value="UniProtKB-UniRule"/>
</dbReference>
<comment type="catalytic activity">
    <reaction evidence="1 15">
        <text>Endonucleolytic cleavage to 5'-phosphomonoester.</text>
        <dbReference type="EC" id="3.1.26.4"/>
    </reaction>
</comment>
<dbReference type="Pfam" id="PF01693">
    <property type="entry name" value="Cauli_VI"/>
    <property type="match status" value="1"/>
</dbReference>
<dbReference type="PANTHER" id="PTHR10642">
    <property type="entry name" value="RIBONUCLEASE H1"/>
    <property type="match status" value="1"/>
</dbReference>
<evidence type="ECO:0000313" key="18">
    <source>
        <dbReference type="Proteomes" id="UP000694620"/>
    </source>
</evidence>
<reference evidence="17" key="1">
    <citation type="submission" date="2021-06" db="EMBL/GenBank/DDBJ databases">
        <authorList>
            <consortium name="Wellcome Sanger Institute Data Sharing"/>
        </authorList>
    </citation>
    <scope>NUCLEOTIDE SEQUENCE [LARGE SCALE GENOMIC DNA]</scope>
</reference>
<evidence type="ECO:0000256" key="15">
    <source>
        <dbReference type="PIRNR" id="PIRNR036852"/>
    </source>
</evidence>
<keyword evidence="11 15" id="KW-0378">Hydrolase</keyword>
<name>A0A8C4SDV1_ERPCA</name>
<comment type="function">
    <text evidence="13">Endonuclease that specifically degrades the RNA of RNA-DNA hybrids. Plays a role in RNA polymerase II (RNAp II) transcription termination by degrading R-loop RNA-DNA hybrid formation at G-rich pause sites located downstream of the poly(A) site and behind the elongating RNAp II.</text>
</comment>
<dbReference type="InterPro" id="IPR036397">
    <property type="entry name" value="RNaseH_sf"/>
</dbReference>
<comment type="subcellular location">
    <subcellularLocation>
        <location evidence="3">Cytoplasm</location>
    </subcellularLocation>
</comment>
<evidence type="ECO:0000256" key="14">
    <source>
        <dbReference type="ARBA" id="ARBA00068459"/>
    </source>
</evidence>
<evidence type="ECO:0000256" key="11">
    <source>
        <dbReference type="ARBA" id="ARBA00022801"/>
    </source>
</evidence>
<evidence type="ECO:0000256" key="12">
    <source>
        <dbReference type="ARBA" id="ARBA00022842"/>
    </source>
</evidence>
<comment type="similarity">
    <text evidence="4 15">Belongs to the RNase H family.</text>
</comment>
<evidence type="ECO:0000313" key="17">
    <source>
        <dbReference type="Ensembl" id="ENSECRP00000015416.1"/>
    </source>
</evidence>
<evidence type="ECO:0000256" key="5">
    <source>
        <dbReference type="ARBA" id="ARBA00011245"/>
    </source>
</evidence>
<dbReference type="CTD" id="246243"/>
<reference evidence="17" key="3">
    <citation type="submission" date="2025-09" db="UniProtKB">
        <authorList>
            <consortium name="Ensembl"/>
        </authorList>
    </citation>
    <scope>IDENTIFICATION</scope>
</reference>
<comment type="cofactor">
    <cofactor evidence="2 15">
        <name>Mg(2+)</name>
        <dbReference type="ChEBI" id="CHEBI:18420"/>
    </cofactor>
</comment>
<dbReference type="GO" id="GO:0043137">
    <property type="term" value="P:DNA replication, removal of RNA primer"/>
    <property type="evidence" value="ECO:0007669"/>
    <property type="project" value="TreeGrafter"/>
</dbReference>
<evidence type="ECO:0000259" key="16">
    <source>
        <dbReference type="PROSITE" id="PS50879"/>
    </source>
</evidence>
<dbReference type="Proteomes" id="UP000694620">
    <property type="component" value="Chromosome 3"/>
</dbReference>
<dbReference type="CDD" id="cd09280">
    <property type="entry name" value="RNase_HI_eukaryote_like"/>
    <property type="match status" value="1"/>
</dbReference>
<dbReference type="Ensembl" id="ENSECRT00000015690.1">
    <property type="protein sequence ID" value="ENSECRP00000015416.1"/>
    <property type="gene ID" value="ENSECRG00000010293.1"/>
</dbReference>
<evidence type="ECO:0000256" key="4">
    <source>
        <dbReference type="ARBA" id="ARBA00005300"/>
    </source>
</evidence>
<evidence type="ECO:0000256" key="6">
    <source>
        <dbReference type="ARBA" id="ARBA00012180"/>
    </source>
</evidence>
<dbReference type="InterPro" id="IPR037056">
    <property type="entry name" value="RNase_H1_N_sf"/>
</dbReference>
<evidence type="ECO:0000256" key="7">
    <source>
        <dbReference type="ARBA" id="ARBA00022490"/>
    </source>
</evidence>
<dbReference type="InterPro" id="IPR050092">
    <property type="entry name" value="RNase_H"/>
</dbReference>
<evidence type="ECO:0000256" key="2">
    <source>
        <dbReference type="ARBA" id="ARBA00001946"/>
    </source>
</evidence>
<dbReference type="InterPro" id="IPR011320">
    <property type="entry name" value="RNase_H1_N"/>
</dbReference>
<evidence type="ECO:0000256" key="8">
    <source>
        <dbReference type="ARBA" id="ARBA00022722"/>
    </source>
</evidence>
<organism evidence="17 18">
    <name type="scientific">Erpetoichthys calabaricus</name>
    <name type="common">Rope fish</name>
    <name type="synonym">Calamoichthys calabaricus</name>
    <dbReference type="NCBI Taxonomy" id="27687"/>
    <lineage>
        <taxon>Eukaryota</taxon>
        <taxon>Metazoa</taxon>
        <taxon>Chordata</taxon>
        <taxon>Craniata</taxon>
        <taxon>Vertebrata</taxon>
        <taxon>Euteleostomi</taxon>
        <taxon>Actinopterygii</taxon>
        <taxon>Polypteriformes</taxon>
        <taxon>Polypteridae</taxon>
        <taxon>Erpetoichthys</taxon>
    </lineage>
</organism>
<accession>A0A8C4SDV1</accession>
<evidence type="ECO:0000256" key="9">
    <source>
        <dbReference type="ARBA" id="ARBA00022723"/>
    </source>
</evidence>
<dbReference type="GeneTree" id="ENSGT00390000003466"/>
<feature type="domain" description="RNase H type-1" evidence="16">
    <location>
        <begin position="147"/>
        <end position="293"/>
    </location>
</feature>
<dbReference type="AlphaFoldDB" id="A0A8C4SDV1"/>
<evidence type="ECO:0000256" key="13">
    <source>
        <dbReference type="ARBA" id="ARBA00059147"/>
    </source>
</evidence>
<dbReference type="InterPro" id="IPR009027">
    <property type="entry name" value="Ribosomal_bL9/RNase_H1_N"/>
</dbReference>
<dbReference type="GeneID" id="114648095"/>
<dbReference type="Pfam" id="PF00075">
    <property type="entry name" value="RNase_H"/>
    <property type="match status" value="1"/>
</dbReference>
<gene>
    <name evidence="17" type="primary">RNASEH1</name>
    <name evidence="17" type="synonym">rnaseh1</name>
</gene>
<keyword evidence="7" id="KW-0963">Cytoplasm</keyword>
<protein>
    <recommendedName>
        <fullName evidence="14 15">Ribonuclease H1</fullName>
        <shortName evidence="15">RNase H1</shortName>
        <ecNumber evidence="6 15">3.1.26.4</ecNumber>
    </recommendedName>
</protein>
<dbReference type="SUPFAM" id="SSF53098">
    <property type="entry name" value="Ribonuclease H-like"/>
    <property type="match status" value="1"/>
</dbReference>
<comment type="subunit">
    <text evidence="5">Monomer.</text>
</comment>
<keyword evidence="9 15" id="KW-0479">Metal-binding</keyword>
<proteinExistence type="inferred from homology"/>
<dbReference type="FunFam" id="3.40.970.10:FF:000001">
    <property type="entry name" value="Ribonuclease H1"/>
    <property type="match status" value="1"/>
</dbReference>
<dbReference type="EC" id="3.1.26.4" evidence="6 15"/>
<dbReference type="SUPFAM" id="SSF55658">
    <property type="entry name" value="L9 N-domain-like"/>
    <property type="match status" value="1"/>
</dbReference>
<dbReference type="Gene3D" id="3.30.420.10">
    <property type="entry name" value="Ribonuclease H-like superfamily/Ribonuclease H"/>
    <property type="match status" value="1"/>
</dbReference>
<dbReference type="InterPro" id="IPR012337">
    <property type="entry name" value="RNaseH-like_sf"/>
</dbReference>
<evidence type="ECO:0000256" key="1">
    <source>
        <dbReference type="ARBA" id="ARBA00000077"/>
    </source>
</evidence>
<dbReference type="GO" id="GO:0000287">
    <property type="term" value="F:magnesium ion binding"/>
    <property type="evidence" value="ECO:0007669"/>
    <property type="project" value="UniProtKB-UniRule"/>
</dbReference>
<reference evidence="17" key="2">
    <citation type="submission" date="2025-08" db="UniProtKB">
        <authorList>
            <consortium name="Ensembl"/>
        </authorList>
    </citation>
    <scope>IDENTIFICATION</scope>
</reference>
<dbReference type="FunFam" id="3.30.420.10:FF:000049">
    <property type="entry name" value="Ribonuclease H1"/>
    <property type="match status" value="1"/>
</dbReference>